<evidence type="ECO:0000313" key="1">
    <source>
        <dbReference type="EMBL" id="KAG5586328.1"/>
    </source>
</evidence>
<accession>A0A9J5XHB4</accession>
<dbReference type="AlphaFoldDB" id="A0A9J5XHB4"/>
<organism evidence="1 2">
    <name type="scientific">Solanum commersonii</name>
    <name type="common">Commerson's wild potato</name>
    <name type="synonym">Commerson's nightshade</name>
    <dbReference type="NCBI Taxonomy" id="4109"/>
    <lineage>
        <taxon>Eukaryota</taxon>
        <taxon>Viridiplantae</taxon>
        <taxon>Streptophyta</taxon>
        <taxon>Embryophyta</taxon>
        <taxon>Tracheophyta</taxon>
        <taxon>Spermatophyta</taxon>
        <taxon>Magnoliopsida</taxon>
        <taxon>eudicotyledons</taxon>
        <taxon>Gunneridae</taxon>
        <taxon>Pentapetalae</taxon>
        <taxon>asterids</taxon>
        <taxon>lamiids</taxon>
        <taxon>Solanales</taxon>
        <taxon>Solanaceae</taxon>
        <taxon>Solanoideae</taxon>
        <taxon>Solaneae</taxon>
        <taxon>Solanum</taxon>
    </lineage>
</organism>
<reference evidence="1 2" key="1">
    <citation type="submission" date="2020-09" db="EMBL/GenBank/DDBJ databases">
        <title>De no assembly of potato wild relative species, Solanum commersonii.</title>
        <authorList>
            <person name="Cho K."/>
        </authorList>
    </citation>
    <scope>NUCLEOTIDE SEQUENCE [LARGE SCALE GENOMIC DNA]</scope>
    <source>
        <strain evidence="1">LZ3.2</strain>
        <tissue evidence="1">Leaf</tissue>
    </source>
</reference>
<keyword evidence="2" id="KW-1185">Reference proteome</keyword>
<dbReference type="Proteomes" id="UP000824120">
    <property type="component" value="Chromosome 9"/>
</dbReference>
<evidence type="ECO:0000313" key="2">
    <source>
        <dbReference type="Proteomes" id="UP000824120"/>
    </source>
</evidence>
<protein>
    <submittedName>
        <fullName evidence="1">Uncharacterized protein</fullName>
    </submittedName>
</protein>
<comment type="caution">
    <text evidence="1">The sequence shown here is derived from an EMBL/GenBank/DDBJ whole genome shotgun (WGS) entry which is preliminary data.</text>
</comment>
<proteinExistence type="predicted"/>
<dbReference type="EMBL" id="JACXVP010000009">
    <property type="protein sequence ID" value="KAG5586328.1"/>
    <property type="molecule type" value="Genomic_DNA"/>
</dbReference>
<gene>
    <name evidence="1" type="ORF">H5410_046762</name>
</gene>
<sequence>MLYLEMLAEIKFKQVFIGIKKCTAKGHSAQLVGITDALGDPPFASLRSGSLDGIVLHHETIRRRTDCSFSSPTGSFPLGLSTLELLARFRPFGDSPNALDDPQAFLTSSFQPFCSFLPSSVHALSQTPNT</sequence>
<name>A0A9J5XHB4_SOLCO</name>